<gene>
    <name evidence="3" type="ORF">BOKJ2_LOCUS970</name>
</gene>
<feature type="compositionally biased region" description="Low complexity" evidence="1">
    <location>
        <begin position="492"/>
        <end position="507"/>
    </location>
</feature>
<protein>
    <recommendedName>
        <fullName evidence="2">DUF7515 domain-containing protein</fullName>
    </recommendedName>
</protein>
<comment type="caution">
    <text evidence="3">The sequence shown here is derived from an EMBL/GenBank/DDBJ whole genome shotgun (WGS) entry which is preliminary data.</text>
</comment>
<dbReference type="Pfam" id="PF24359">
    <property type="entry name" value="DUF7515"/>
    <property type="match status" value="1"/>
</dbReference>
<evidence type="ECO:0000313" key="4">
    <source>
        <dbReference type="Proteomes" id="UP000614601"/>
    </source>
</evidence>
<proteinExistence type="predicted"/>
<feature type="compositionally biased region" description="Polar residues" evidence="1">
    <location>
        <begin position="190"/>
        <end position="204"/>
    </location>
</feature>
<name>A0A811JSP3_9BILA</name>
<evidence type="ECO:0000313" key="3">
    <source>
        <dbReference type="EMBL" id="CAD5206286.1"/>
    </source>
</evidence>
<evidence type="ECO:0000256" key="1">
    <source>
        <dbReference type="SAM" id="MobiDB-lite"/>
    </source>
</evidence>
<dbReference type="Proteomes" id="UP000783686">
    <property type="component" value="Unassembled WGS sequence"/>
</dbReference>
<sequence length="730" mass="81486">MQSREDLENLIVSTVASTPEGVQIYKFEKNFKDDWGIDLKQHYEKFGASNILDLVDELGDKLILKNGLVFPVRNEKINDVIDLIEESKEINEEERIRKRNMNMDRRRFPSKPKFRDQRRPIFMKSDGIHGLRDSSIFQNFGNSVNMIPLTQKVNFGGSKDFDDFGGSKENRPFAQTYAAKSSPFADFCSNLPSTSPEAKSSGPQKSGPAFSLSSKKPLDAVGFIKSEISGAFQNSKTSEFGKSVSSIWSNLPSDDLDSVAGFGNSPKSDSKKFQDNPFGRYPSVKPTDSEFGVPTNKGDTSFWSASISESASVSDESTLRCESTLGSDDVSKAAPKVLYTKNISISAGYKRSIAGYLSSNSRLFKPPITKPVKTPVPVEEPDWDKVMACVDIVHKRNGVRISILEKELEQIYGSPISNALIKKVFGVNVHYLYKALTLMKGSVFKYDPPRDFIELKYPYNEVQIRIHASKAATSVKEVVKDITTDSDVLEESASTTNDDASTSDTTTIQETEEAPLEEEDRKTSDFGDSTLVKDCDDLGKTLVPDNVNMFGHSMATSETFNKYRNSKLSEFGSDGDQTCSDSLNQAIEADLPDDFDFKSSIDGTAFYINKVIVQILNVIMKNGGLVKMELFEKSTYRDLEGNVRLLSFQQINYVFGIRSNSLRETFEKLPQFFKIKGDCVGIDSFVSMFFEEGSVVEFNQNNVMTDVVTLDNLRIERDCIQNAHLMPPKA</sequence>
<keyword evidence="4" id="KW-1185">Reference proteome</keyword>
<dbReference type="InterPro" id="IPR055937">
    <property type="entry name" value="DUF7515"/>
</dbReference>
<accession>A0A811JSP3</accession>
<dbReference type="EMBL" id="CAJFCW020000001">
    <property type="protein sequence ID" value="CAG9081164.1"/>
    <property type="molecule type" value="Genomic_DNA"/>
</dbReference>
<reference evidence="3" key="1">
    <citation type="submission" date="2020-09" db="EMBL/GenBank/DDBJ databases">
        <authorList>
            <person name="Kikuchi T."/>
        </authorList>
    </citation>
    <scope>NUCLEOTIDE SEQUENCE</scope>
    <source>
        <strain evidence="3">SH1</strain>
    </source>
</reference>
<organism evidence="3 4">
    <name type="scientific">Bursaphelenchus okinawaensis</name>
    <dbReference type="NCBI Taxonomy" id="465554"/>
    <lineage>
        <taxon>Eukaryota</taxon>
        <taxon>Metazoa</taxon>
        <taxon>Ecdysozoa</taxon>
        <taxon>Nematoda</taxon>
        <taxon>Chromadorea</taxon>
        <taxon>Rhabditida</taxon>
        <taxon>Tylenchina</taxon>
        <taxon>Tylenchomorpha</taxon>
        <taxon>Aphelenchoidea</taxon>
        <taxon>Aphelenchoididae</taxon>
        <taxon>Bursaphelenchus</taxon>
    </lineage>
</organism>
<dbReference type="OrthoDB" id="10643482at2759"/>
<feature type="region of interest" description="Disordered" evidence="1">
    <location>
        <begin position="190"/>
        <end position="213"/>
    </location>
</feature>
<feature type="region of interest" description="Disordered" evidence="1">
    <location>
        <begin position="259"/>
        <end position="278"/>
    </location>
</feature>
<feature type="domain" description="DUF7515" evidence="2">
    <location>
        <begin position="5"/>
        <end position="54"/>
    </location>
</feature>
<feature type="region of interest" description="Disordered" evidence="1">
    <location>
        <begin position="488"/>
        <end position="527"/>
    </location>
</feature>
<dbReference type="EMBL" id="CAJFDH010000001">
    <property type="protein sequence ID" value="CAD5206286.1"/>
    <property type="molecule type" value="Genomic_DNA"/>
</dbReference>
<evidence type="ECO:0000259" key="2">
    <source>
        <dbReference type="Pfam" id="PF24359"/>
    </source>
</evidence>
<dbReference type="AlphaFoldDB" id="A0A811JSP3"/>
<dbReference type="Proteomes" id="UP000614601">
    <property type="component" value="Unassembled WGS sequence"/>
</dbReference>